<keyword evidence="1" id="KW-0175">Coiled coil</keyword>
<feature type="coiled-coil region" evidence="1">
    <location>
        <begin position="99"/>
        <end position="151"/>
    </location>
</feature>
<reference evidence="2 3" key="1">
    <citation type="journal article" date="2012" name="Proc. Natl. Acad. Sci. U.S.A.">
        <title>Antigenic diversity is generated by distinct evolutionary mechanisms in African trypanosome species.</title>
        <authorList>
            <person name="Jackson A.P."/>
            <person name="Berry A."/>
            <person name="Aslett M."/>
            <person name="Allison H.C."/>
            <person name="Burton P."/>
            <person name="Vavrova-Anderson J."/>
            <person name="Brown R."/>
            <person name="Browne H."/>
            <person name="Corton N."/>
            <person name="Hauser H."/>
            <person name="Gamble J."/>
            <person name="Gilderthorp R."/>
            <person name="Marcello L."/>
            <person name="McQuillan J."/>
            <person name="Otto T.D."/>
            <person name="Quail M.A."/>
            <person name="Sanders M.J."/>
            <person name="van Tonder A."/>
            <person name="Ginger M.L."/>
            <person name="Field M.C."/>
            <person name="Barry J.D."/>
            <person name="Hertz-Fowler C."/>
            <person name="Berriman M."/>
        </authorList>
    </citation>
    <scope>NUCLEOTIDE SEQUENCE</scope>
    <source>
        <strain evidence="2 3">Y486</strain>
    </source>
</reference>
<name>F9WU09_TRYVY</name>
<organism evidence="2 3">
    <name type="scientific">Trypanosoma vivax (strain Y486)</name>
    <dbReference type="NCBI Taxonomy" id="1055687"/>
    <lineage>
        <taxon>Eukaryota</taxon>
        <taxon>Discoba</taxon>
        <taxon>Euglenozoa</taxon>
        <taxon>Kinetoplastea</taxon>
        <taxon>Metakinetoplastina</taxon>
        <taxon>Trypanosomatida</taxon>
        <taxon>Trypanosomatidae</taxon>
        <taxon>Trypanosoma</taxon>
        <taxon>Duttonella</taxon>
    </lineage>
</organism>
<dbReference type="Proteomes" id="UP000009027">
    <property type="component" value="Unassembled WGS sequence"/>
</dbReference>
<accession>F9WU09</accession>
<dbReference type="AlphaFoldDB" id="F9WU09"/>
<proteinExistence type="predicted"/>
<dbReference type="VEuPathDB" id="TriTrypDB:TvY486_0039570"/>
<sequence>METMTASMMNFLERNGAELCDMLRQREALWTKLNETKQRLKGVSQGASTTLVSTAKIKGATADTDELVRDALKEVEGLSKFSVFSASTESLSSRSVTLAREAMENAMKASEQAAKLSDRTKSRFAFVDEEVESEYEKLKGLENNLRKLSKEAHIDISGGNTNECNGKLVNKLETSTKDLLRSAAKLNTSKLLEANRTLGRLAELVVQINTNVDSISTDVELASRKLKSAREFGHSATMAAESAVTEALEQLMNKLCATAAELRVLRSNWALLSATATNIKKRVSEEEAHAIAVLKTVRGSSDMSPYVEEGFTVAVRMATLLDRELQRSNAQFGKVTADYTAGKLVGVRADNTVCFDAVRNAVAKVFAGIYERLHKDACGKNATIELVQKLKAESGGLSLLRNATAITKLSHFAMKMSDELAGAVKRMSTAAVRAAEANEALAEAVRRAREESAGLRCSPLYRQLLNALGGMW</sequence>
<protein>
    <submittedName>
        <fullName evidence="2">Uncharacterized protein</fullName>
    </submittedName>
</protein>
<evidence type="ECO:0000313" key="3">
    <source>
        <dbReference type="Proteomes" id="UP000009027"/>
    </source>
</evidence>
<gene>
    <name evidence="2" type="ORF">TvY486_0039570</name>
</gene>
<evidence type="ECO:0000256" key="1">
    <source>
        <dbReference type="SAM" id="Coils"/>
    </source>
</evidence>
<keyword evidence="3" id="KW-1185">Reference proteome</keyword>
<dbReference type="EMBL" id="CAEX01006887">
    <property type="protein sequence ID" value="CCD21055.1"/>
    <property type="molecule type" value="Genomic_DNA"/>
</dbReference>
<evidence type="ECO:0000313" key="2">
    <source>
        <dbReference type="EMBL" id="CCD21055.1"/>
    </source>
</evidence>